<keyword evidence="5 10" id="KW-0547">Nucleotide-binding</keyword>
<evidence type="ECO:0000256" key="8">
    <source>
        <dbReference type="ARBA" id="ARBA00022917"/>
    </source>
</evidence>
<dbReference type="HAMAP" id="MF_00041">
    <property type="entry name" value="Cys_tRNA_synth"/>
    <property type="match status" value="1"/>
</dbReference>
<dbReference type="Pfam" id="PF23493">
    <property type="entry name" value="CysS_C"/>
    <property type="match status" value="1"/>
</dbReference>
<feature type="binding site" evidence="10">
    <location>
        <position position="224"/>
    </location>
    <ligand>
        <name>Zn(2+)</name>
        <dbReference type="ChEBI" id="CHEBI:29105"/>
    </ligand>
</feature>
<evidence type="ECO:0000256" key="1">
    <source>
        <dbReference type="ARBA" id="ARBA00005594"/>
    </source>
</evidence>
<keyword evidence="9 10" id="KW-0030">Aminoacyl-tRNA synthetase</keyword>
<comment type="catalytic activity">
    <reaction evidence="10">
        <text>tRNA(Cys) + L-cysteine + ATP = L-cysteinyl-tRNA(Cys) + AMP + diphosphate</text>
        <dbReference type="Rhea" id="RHEA:17773"/>
        <dbReference type="Rhea" id="RHEA-COMP:9661"/>
        <dbReference type="Rhea" id="RHEA-COMP:9679"/>
        <dbReference type="ChEBI" id="CHEBI:30616"/>
        <dbReference type="ChEBI" id="CHEBI:33019"/>
        <dbReference type="ChEBI" id="CHEBI:35235"/>
        <dbReference type="ChEBI" id="CHEBI:78442"/>
        <dbReference type="ChEBI" id="CHEBI:78517"/>
        <dbReference type="ChEBI" id="CHEBI:456215"/>
        <dbReference type="EC" id="6.1.1.16"/>
    </reaction>
</comment>
<dbReference type="InterPro" id="IPR032678">
    <property type="entry name" value="tRNA-synt_1_cat_dom"/>
</dbReference>
<dbReference type="Gene3D" id="3.40.50.620">
    <property type="entry name" value="HUPs"/>
    <property type="match status" value="1"/>
</dbReference>
<dbReference type="InterPro" id="IPR024909">
    <property type="entry name" value="Cys-tRNA/MSH_ligase"/>
</dbReference>
<feature type="short sequence motif" description="'KMSKS' region" evidence="10">
    <location>
        <begin position="282"/>
        <end position="286"/>
    </location>
</feature>
<evidence type="ECO:0000256" key="9">
    <source>
        <dbReference type="ARBA" id="ARBA00023146"/>
    </source>
</evidence>
<keyword evidence="6 10" id="KW-0862">Zinc</keyword>
<dbReference type="GO" id="GO:0006423">
    <property type="term" value="P:cysteinyl-tRNA aminoacylation"/>
    <property type="evidence" value="ECO:0007669"/>
    <property type="project" value="UniProtKB-UniRule"/>
</dbReference>
<dbReference type="Pfam" id="PF01406">
    <property type="entry name" value="tRNA-synt_1e"/>
    <property type="match status" value="1"/>
</dbReference>
<evidence type="ECO:0000259" key="12">
    <source>
        <dbReference type="Pfam" id="PF23493"/>
    </source>
</evidence>
<dbReference type="InterPro" id="IPR009080">
    <property type="entry name" value="tRNAsynth_Ia_anticodon-bd"/>
</dbReference>
<dbReference type="PANTHER" id="PTHR10890:SF3">
    <property type="entry name" value="CYSTEINE--TRNA LIGASE, CYTOPLASMIC"/>
    <property type="match status" value="1"/>
</dbReference>
<comment type="caution">
    <text evidence="13">The sequence shown here is derived from an EMBL/GenBank/DDBJ whole genome shotgun (WGS) entry which is preliminary data.</text>
</comment>
<feature type="binding site" evidence="10">
    <location>
        <position position="285"/>
    </location>
    <ligand>
        <name>ATP</name>
        <dbReference type="ChEBI" id="CHEBI:30616"/>
    </ligand>
</feature>
<accession>A0A9D1MT60</accession>
<comment type="subunit">
    <text evidence="2 10">Monomer.</text>
</comment>
<name>A0A9D1MT60_9PROT</name>
<evidence type="ECO:0000256" key="6">
    <source>
        <dbReference type="ARBA" id="ARBA00022833"/>
    </source>
</evidence>
<gene>
    <name evidence="10" type="primary">cysS</name>
    <name evidence="13" type="ORF">IAC63_03305</name>
</gene>
<keyword evidence="3 10" id="KW-0436">Ligase</keyword>
<evidence type="ECO:0000256" key="5">
    <source>
        <dbReference type="ARBA" id="ARBA00022741"/>
    </source>
</evidence>
<dbReference type="GO" id="GO:0004817">
    <property type="term" value="F:cysteine-tRNA ligase activity"/>
    <property type="evidence" value="ECO:0007669"/>
    <property type="project" value="UniProtKB-UniRule"/>
</dbReference>
<evidence type="ECO:0000256" key="10">
    <source>
        <dbReference type="HAMAP-Rule" id="MF_00041"/>
    </source>
</evidence>
<evidence type="ECO:0000256" key="3">
    <source>
        <dbReference type="ARBA" id="ARBA00022598"/>
    </source>
</evidence>
<feature type="domain" description="tRNA synthetases class I catalytic" evidence="11">
    <location>
        <begin position="16"/>
        <end position="329"/>
    </location>
</feature>
<evidence type="ECO:0000313" key="14">
    <source>
        <dbReference type="Proteomes" id="UP000824142"/>
    </source>
</evidence>
<reference evidence="13" key="1">
    <citation type="submission" date="2020-10" db="EMBL/GenBank/DDBJ databases">
        <authorList>
            <person name="Gilroy R."/>
        </authorList>
    </citation>
    <scope>NUCLEOTIDE SEQUENCE</scope>
    <source>
        <strain evidence="13">CHK136-897</strain>
    </source>
</reference>
<dbReference type="GO" id="GO:0005829">
    <property type="term" value="C:cytosol"/>
    <property type="evidence" value="ECO:0007669"/>
    <property type="project" value="TreeGrafter"/>
</dbReference>
<keyword evidence="8 10" id="KW-0648">Protein biosynthesis</keyword>
<organism evidence="13 14">
    <name type="scientific">Candidatus Enterousia avicola</name>
    <dbReference type="NCBI Taxonomy" id="2840787"/>
    <lineage>
        <taxon>Bacteria</taxon>
        <taxon>Pseudomonadati</taxon>
        <taxon>Pseudomonadota</taxon>
        <taxon>Alphaproteobacteria</taxon>
        <taxon>Candidatus Enterousia</taxon>
    </lineage>
</organism>
<dbReference type="InterPro" id="IPR014729">
    <property type="entry name" value="Rossmann-like_a/b/a_fold"/>
</dbReference>
<dbReference type="CDD" id="cd00672">
    <property type="entry name" value="CysRS_core"/>
    <property type="match status" value="1"/>
</dbReference>
<evidence type="ECO:0000256" key="4">
    <source>
        <dbReference type="ARBA" id="ARBA00022723"/>
    </source>
</evidence>
<sequence>MTIRLFNTMSRKLEEFKPLTPGKMGFYSCGPTVYHYAHIGNLRTMIHNDILKRIFIENGYDVHHVMNITDVGHLTSDDADSGEDKMEKGAARDHKSVWDIAKFYTDEFLRDYDDLNIIRPTDMPRATDYIAEQINLVKKLEDLGYTYEIPGDGIYYDTSKFAAYGQLTGGSLAGNKAGARVEYNSGKRNPTDFALWKFSPKDEKRQMEWDSPWGVGFPGWHAECSAMSMKLLGNHFDIHTGGEDLSRVHHTNEIAQSEPITGAPWVTYWVHFSFLVDKSGEKMSKSKGEFLGLEAVRKRGYDSMIYRYLILLGHYQTQLAFSWEAMDAAAAGYKNIVRKVAEILANPAPGEFVQDNFDAWHEKILAPVSDNMKTAEALVQVQELLRDASTNASTKIALFEFIDRLLGLQFIDRAKKLNDLESEEAPAEIQQLVKDRSDAKAAKDWAKADEIRAKIDSAGWSVIDTKDGTKVVRKN</sequence>
<keyword evidence="7 10" id="KW-0067">ATP-binding</keyword>
<dbReference type="AlphaFoldDB" id="A0A9D1MT60"/>
<feature type="binding site" evidence="10">
    <location>
        <position position="29"/>
    </location>
    <ligand>
        <name>Zn(2+)</name>
        <dbReference type="ChEBI" id="CHEBI:29105"/>
    </ligand>
</feature>
<comment type="similarity">
    <text evidence="1 10">Belongs to the class-I aminoacyl-tRNA synthetase family.</text>
</comment>
<dbReference type="EMBL" id="DVNO01000030">
    <property type="protein sequence ID" value="HIU65639.1"/>
    <property type="molecule type" value="Genomic_DNA"/>
</dbReference>
<proteinExistence type="inferred from homology"/>
<evidence type="ECO:0000256" key="2">
    <source>
        <dbReference type="ARBA" id="ARBA00011245"/>
    </source>
</evidence>
<dbReference type="EC" id="6.1.1.16" evidence="10"/>
<evidence type="ECO:0000259" key="11">
    <source>
        <dbReference type="Pfam" id="PF01406"/>
    </source>
</evidence>
<dbReference type="Proteomes" id="UP000824142">
    <property type="component" value="Unassembled WGS sequence"/>
</dbReference>
<reference evidence="13" key="2">
    <citation type="journal article" date="2021" name="PeerJ">
        <title>Extensive microbial diversity within the chicken gut microbiome revealed by metagenomics and culture.</title>
        <authorList>
            <person name="Gilroy R."/>
            <person name="Ravi A."/>
            <person name="Getino M."/>
            <person name="Pursley I."/>
            <person name="Horton D.L."/>
            <person name="Alikhan N.F."/>
            <person name="Baker D."/>
            <person name="Gharbi K."/>
            <person name="Hall N."/>
            <person name="Watson M."/>
            <person name="Adriaenssens E.M."/>
            <person name="Foster-Nyarko E."/>
            <person name="Jarju S."/>
            <person name="Secka A."/>
            <person name="Antonio M."/>
            <person name="Oren A."/>
            <person name="Chaudhuri R.R."/>
            <person name="La Ragione R."/>
            <person name="Hildebrand F."/>
            <person name="Pallen M.J."/>
        </authorList>
    </citation>
    <scope>NUCLEOTIDE SEQUENCE</scope>
    <source>
        <strain evidence="13">CHK136-897</strain>
    </source>
</reference>
<keyword evidence="10" id="KW-0963">Cytoplasm</keyword>
<feature type="binding site" evidence="10">
    <location>
        <position position="249"/>
    </location>
    <ligand>
        <name>Zn(2+)</name>
        <dbReference type="ChEBI" id="CHEBI:29105"/>
    </ligand>
</feature>
<feature type="domain" description="Cysteinyl-tRNA ligase anticodon binding" evidence="12">
    <location>
        <begin position="424"/>
        <end position="468"/>
    </location>
</feature>
<dbReference type="GO" id="GO:0005524">
    <property type="term" value="F:ATP binding"/>
    <property type="evidence" value="ECO:0007669"/>
    <property type="project" value="UniProtKB-UniRule"/>
</dbReference>
<dbReference type="Gene3D" id="1.20.120.1910">
    <property type="entry name" value="Cysteine-tRNA ligase, C-terminal anti-codon recognition domain"/>
    <property type="match status" value="1"/>
</dbReference>
<dbReference type="SUPFAM" id="SSF47323">
    <property type="entry name" value="Anticodon-binding domain of a subclass of class I aminoacyl-tRNA synthetases"/>
    <property type="match status" value="1"/>
</dbReference>
<dbReference type="InterPro" id="IPR015803">
    <property type="entry name" value="Cys-tRNA-ligase"/>
</dbReference>
<evidence type="ECO:0000256" key="7">
    <source>
        <dbReference type="ARBA" id="ARBA00022840"/>
    </source>
</evidence>
<dbReference type="GO" id="GO:0008270">
    <property type="term" value="F:zinc ion binding"/>
    <property type="evidence" value="ECO:0007669"/>
    <property type="project" value="UniProtKB-UniRule"/>
</dbReference>
<dbReference type="PRINTS" id="PR00983">
    <property type="entry name" value="TRNASYNTHCYS"/>
</dbReference>
<dbReference type="SUPFAM" id="SSF52374">
    <property type="entry name" value="Nucleotidylyl transferase"/>
    <property type="match status" value="1"/>
</dbReference>
<evidence type="ECO:0000313" key="13">
    <source>
        <dbReference type="EMBL" id="HIU65639.1"/>
    </source>
</evidence>
<comment type="subcellular location">
    <subcellularLocation>
        <location evidence="10">Cytoplasm</location>
    </subcellularLocation>
</comment>
<dbReference type="PANTHER" id="PTHR10890">
    <property type="entry name" value="CYSTEINYL-TRNA SYNTHETASE"/>
    <property type="match status" value="1"/>
</dbReference>
<feature type="short sequence motif" description="'HIGH' region" evidence="10">
    <location>
        <begin position="31"/>
        <end position="41"/>
    </location>
</feature>
<dbReference type="InterPro" id="IPR056411">
    <property type="entry name" value="CysS_C"/>
</dbReference>
<dbReference type="NCBIfam" id="TIGR00435">
    <property type="entry name" value="cysS"/>
    <property type="match status" value="1"/>
</dbReference>
<protein>
    <recommendedName>
        <fullName evidence="10">Cysteine--tRNA ligase</fullName>
        <ecNumber evidence="10">6.1.1.16</ecNumber>
    </recommendedName>
    <alternativeName>
        <fullName evidence="10">Cysteinyl-tRNA synthetase</fullName>
        <shortName evidence="10">CysRS</shortName>
    </alternativeName>
</protein>
<keyword evidence="4 10" id="KW-0479">Metal-binding</keyword>
<feature type="binding site" evidence="10">
    <location>
        <position position="253"/>
    </location>
    <ligand>
        <name>Zn(2+)</name>
        <dbReference type="ChEBI" id="CHEBI:29105"/>
    </ligand>
</feature>
<comment type="cofactor">
    <cofactor evidence="10">
        <name>Zn(2+)</name>
        <dbReference type="ChEBI" id="CHEBI:29105"/>
    </cofactor>
    <text evidence="10">Binds 1 zinc ion per subunit.</text>
</comment>